<dbReference type="AlphaFoldDB" id="A0A6A6T5A2"/>
<feature type="compositionally biased region" description="Basic and acidic residues" evidence="1">
    <location>
        <begin position="42"/>
        <end position="54"/>
    </location>
</feature>
<accession>A0A6A6T5A2</accession>
<dbReference type="Proteomes" id="UP000799324">
    <property type="component" value="Unassembled WGS sequence"/>
</dbReference>
<evidence type="ECO:0008006" key="4">
    <source>
        <dbReference type="Google" id="ProtNLM"/>
    </source>
</evidence>
<feature type="compositionally biased region" description="Acidic residues" evidence="1">
    <location>
        <begin position="103"/>
        <end position="115"/>
    </location>
</feature>
<dbReference type="EMBL" id="MU004371">
    <property type="protein sequence ID" value="KAF2653998.1"/>
    <property type="molecule type" value="Genomic_DNA"/>
</dbReference>
<keyword evidence="3" id="KW-1185">Reference proteome</keyword>
<evidence type="ECO:0000313" key="3">
    <source>
        <dbReference type="Proteomes" id="UP000799324"/>
    </source>
</evidence>
<evidence type="ECO:0000256" key="1">
    <source>
        <dbReference type="SAM" id="MobiDB-lite"/>
    </source>
</evidence>
<gene>
    <name evidence="2" type="ORF">K491DRAFT_717535</name>
</gene>
<protein>
    <recommendedName>
        <fullName evidence="4">F-box domain-containing protein</fullName>
    </recommendedName>
</protein>
<feature type="region of interest" description="Disordered" evidence="1">
    <location>
        <begin position="24"/>
        <end position="115"/>
    </location>
</feature>
<reference evidence="2" key="1">
    <citation type="journal article" date="2020" name="Stud. Mycol.">
        <title>101 Dothideomycetes genomes: a test case for predicting lifestyles and emergence of pathogens.</title>
        <authorList>
            <person name="Haridas S."/>
            <person name="Albert R."/>
            <person name="Binder M."/>
            <person name="Bloem J."/>
            <person name="Labutti K."/>
            <person name="Salamov A."/>
            <person name="Andreopoulos B."/>
            <person name="Baker S."/>
            <person name="Barry K."/>
            <person name="Bills G."/>
            <person name="Bluhm B."/>
            <person name="Cannon C."/>
            <person name="Castanera R."/>
            <person name="Culley D."/>
            <person name="Daum C."/>
            <person name="Ezra D."/>
            <person name="Gonzalez J."/>
            <person name="Henrissat B."/>
            <person name="Kuo A."/>
            <person name="Liang C."/>
            <person name="Lipzen A."/>
            <person name="Lutzoni F."/>
            <person name="Magnuson J."/>
            <person name="Mondo S."/>
            <person name="Nolan M."/>
            <person name="Ohm R."/>
            <person name="Pangilinan J."/>
            <person name="Park H.-J."/>
            <person name="Ramirez L."/>
            <person name="Alfaro M."/>
            <person name="Sun H."/>
            <person name="Tritt A."/>
            <person name="Yoshinaga Y."/>
            <person name="Zwiers L.-H."/>
            <person name="Turgeon B."/>
            <person name="Goodwin S."/>
            <person name="Spatafora J."/>
            <person name="Crous P."/>
            <person name="Grigoriev I."/>
        </authorList>
    </citation>
    <scope>NUCLEOTIDE SEQUENCE</scope>
    <source>
        <strain evidence="2">CBS 122681</strain>
    </source>
</reference>
<name>A0A6A6T5A2_9PLEO</name>
<proteinExistence type="predicted"/>
<evidence type="ECO:0000313" key="2">
    <source>
        <dbReference type="EMBL" id="KAF2653998.1"/>
    </source>
</evidence>
<sequence>MRNDDEKGIPRDVYEEERDGFRLFCRNETNDEESGGNTGDGARVEGRESERDETVGGTVESDTREGNVPEGSTPTLDNQTAVPEQESHPPNETENISPQAEEPSNESEEDTDSEILSEATKLLSIKPPTPPITPLAEPKHLMTLPWPVRTRIILRVLDIKQKDAYTSLEALSPLPAILRTCQQLRAETRRILFLFPLRIRTPLRSDIGLVTQWKRYAINLMYGSTINELRLVVHVVHEVFFTNPRRLANAILAQPGVSLRSHLLIPEMQDDVVTGLHTTTAPVLAHRTARGRTDVATDGDHPQHNLMRFTFAPVNHAHMFAWPAYASVAFENLTIEVRGAMAWHSYSFAPRMQHHRVLPIVALIASVIAHRPVLLKSVTIMGLAVYEDMFSSMWEAVPARTPITGVHWLLDELVAYPFAGAEGMTEIMEVCFDGQGGLMKREREGCLWGVRTKMQWQARVMKERWGKHSAKWRFVR</sequence>
<feature type="compositionally biased region" description="Polar residues" evidence="1">
    <location>
        <begin position="70"/>
        <end position="84"/>
    </location>
</feature>
<organism evidence="2 3">
    <name type="scientific">Lophiostoma macrostomum CBS 122681</name>
    <dbReference type="NCBI Taxonomy" id="1314788"/>
    <lineage>
        <taxon>Eukaryota</taxon>
        <taxon>Fungi</taxon>
        <taxon>Dikarya</taxon>
        <taxon>Ascomycota</taxon>
        <taxon>Pezizomycotina</taxon>
        <taxon>Dothideomycetes</taxon>
        <taxon>Pleosporomycetidae</taxon>
        <taxon>Pleosporales</taxon>
        <taxon>Lophiostomataceae</taxon>
        <taxon>Lophiostoma</taxon>
    </lineage>
</organism>
<dbReference type="OrthoDB" id="3794218at2759"/>